<gene>
    <name evidence="1" type="ORF">GRF59_09455</name>
</gene>
<name>A0A7X3IJQ1_9BACL</name>
<dbReference type="Proteomes" id="UP000460318">
    <property type="component" value="Unassembled WGS sequence"/>
</dbReference>
<organism evidence="1 2">
    <name type="scientific">Paenibacillus dendrobii</name>
    <dbReference type="NCBI Taxonomy" id="2691084"/>
    <lineage>
        <taxon>Bacteria</taxon>
        <taxon>Bacillati</taxon>
        <taxon>Bacillota</taxon>
        <taxon>Bacilli</taxon>
        <taxon>Bacillales</taxon>
        <taxon>Paenibacillaceae</taxon>
        <taxon>Paenibacillus</taxon>
    </lineage>
</organism>
<evidence type="ECO:0000313" key="1">
    <source>
        <dbReference type="EMBL" id="MWV43860.1"/>
    </source>
</evidence>
<dbReference type="Gene3D" id="3.20.20.80">
    <property type="entry name" value="Glycosidases"/>
    <property type="match status" value="1"/>
</dbReference>
<protein>
    <submittedName>
        <fullName evidence="1">Uncharacterized protein</fullName>
    </submittedName>
</protein>
<dbReference type="AlphaFoldDB" id="A0A7X3IJQ1"/>
<proteinExistence type="predicted"/>
<reference evidence="1 2" key="1">
    <citation type="submission" date="2019-12" db="EMBL/GenBank/DDBJ databases">
        <title>Paenibacillus sp. nov., an endophytic bacterium isolated from the stem of Dendrobium.</title>
        <authorList>
            <person name="Zhao R."/>
        </authorList>
    </citation>
    <scope>NUCLEOTIDE SEQUENCE [LARGE SCALE GENOMIC DNA]</scope>
    <source>
        <strain evidence="1 2">HJL G12</strain>
    </source>
</reference>
<sequence>MFELQFVLDYESNKNKLSAQTITAIAKAFMEELQRYTDRVPMLYTYPAFIGNFSGLNQYHYGSRGMAMRRQRTPLDGGHGNFGTTVMAAWAERFLKVTVKWQVYPGLLILMNLTVAWYN</sequence>
<dbReference type="SUPFAM" id="SSF51445">
    <property type="entry name" value="(Trans)glycosidases"/>
    <property type="match status" value="1"/>
</dbReference>
<dbReference type="InterPro" id="IPR017853">
    <property type="entry name" value="GH"/>
</dbReference>
<keyword evidence="2" id="KW-1185">Reference proteome</keyword>
<evidence type="ECO:0000313" key="2">
    <source>
        <dbReference type="Proteomes" id="UP000460318"/>
    </source>
</evidence>
<dbReference type="EMBL" id="WUBI01000001">
    <property type="protein sequence ID" value="MWV43860.1"/>
    <property type="molecule type" value="Genomic_DNA"/>
</dbReference>
<comment type="caution">
    <text evidence="1">The sequence shown here is derived from an EMBL/GenBank/DDBJ whole genome shotgun (WGS) entry which is preliminary data.</text>
</comment>
<accession>A0A7X3IJQ1</accession>